<feature type="compositionally biased region" description="Basic and acidic residues" evidence="7">
    <location>
        <begin position="39"/>
        <end position="51"/>
    </location>
</feature>
<evidence type="ECO:0000313" key="10">
    <source>
        <dbReference type="Proteomes" id="UP000678499"/>
    </source>
</evidence>
<dbReference type="OrthoDB" id="2161379at2759"/>
<feature type="region of interest" description="Disordered" evidence="7">
    <location>
        <begin position="134"/>
        <end position="164"/>
    </location>
</feature>
<dbReference type="InterPro" id="IPR019775">
    <property type="entry name" value="WD40_repeat_CS"/>
</dbReference>
<feature type="domain" description="Histone-binding protein RBBP4-like N-terminal" evidence="8">
    <location>
        <begin position="64"/>
        <end position="131"/>
    </location>
</feature>
<dbReference type="PRINTS" id="PR00320">
    <property type="entry name" value="GPROTEINBRPT"/>
</dbReference>
<name>A0A7R9BSU9_9CRUS</name>
<dbReference type="InterPro" id="IPR036322">
    <property type="entry name" value="WD40_repeat_dom_sf"/>
</dbReference>
<dbReference type="InterPro" id="IPR001680">
    <property type="entry name" value="WD40_rpt"/>
</dbReference>
<dbReference type="GO" id="GO:0005730">
    <property type="term" value="C:nucleolus"/>
    <property type="evidence" value="ECO:0007669"/>
    <property type="project" value="TreeGrafter"/>
</dbReference>
<evidence type="ECO:0000256" key="4">
    <source>
        <dbReference type="ARBA" id="ARBA00023242"/>
    </source>
</evidence>
<evidence type="ECO:0000256" key="6">
    <source>
        <dbReference type="PROSITE-ProRule" id="PRU00221"/>
    </source>
</evidence>
<evidence type="ECO:0000256" key="7">
    <source>
        <dbReference type="SAM" id="MobiDB-lite"/>
    </source>
</evidence>
<keyword evidence="3" id="KW-0677">Repeat</keyword>
<organism evidence="9">
    <name type="scientific">Notodromas monacha</name>
    <dbReference type="NCBI Taxonomy" id="399045"/>
    <lineage>
        <taxon>Eukaryota</taxon>
        <taxon>Metazoa</taxon>
        <taxon>Ecdysozoa</taxon>
        <taxon>Arthropoda</taxon>
        <taxon>Crustacea</taxon>
        <taxon>Oligostraca</taxon>
        <taxon>Ostracoda</taxon>
        <taxon>Podocopa</taxon>
        <taxon>Podocopida</taxon>
        <taxon>Cypridocopina</taxon>
        <taxon>Cypridoidea</taxon>
        <taxon>Cyprididae</taxon>
        <taxon>Notodromas</taxon>
    </lineage>
</organism>
<dbReference type="SUPFAM" id="SSF50978">
    <property type="entry name" value="WD40 repeat-like"/>
    <property type="match status" value="1"/>
</dbReference>
<dbReference type="PROSITE" id="PS50294">
    <property type="entry name" value="WD_REPEATS_REGION"/>
    <property type="match status" value="3"/>
</dbReference>
<dbReference type="PROSITE" id="PS00678">
    <property type="entry name" value="WD_REPEATS_1"/>
    <property type="match status" value="1"/>
</dbReference>
<dbReference type="Proteomes" id="UP000678499">
    <property type="component" value="Unassembled WGS sequence"/>
</dbReference>
<dbReference type="InterPro" id="IPR015943">
    <property type="entry name" value="WD40/YVTN_repeat-like_dom_sf"/>
</dbReference>
<dbReference type="Pfam" id="PF00400">
    <property type="entry name" value="WD40"/>
    <property type="match status" value="3"/>
</dbReference>
<evidence type="ECO:0000313" key="9">
    <source>
        <dbReference type="EMBL" id="CAD7279906.1"/>
    </source>
</evidence>
<proteinExistence type="predicted"/>
<feature type="repeat" description="WD" evidence="6">
    <location>
        <begin position="327"/>
        <end position="361"/>
    </location>
</feature>
<dbReference type="InterPro" id="IPR022052">
    <property type="entry name" value="Histone-bd_RBBP4-like_N"/>
</dbReference>
<comment type="subcellular location">
    <subcellularLocation>
        <location evidence="1">Nucleus</location>
    </subcellularLocation>
</comment>
<dbReference type="Gene3D" id="2.130.10.10">
    <property type="entry name" value="YVTN repeat-like/Quinoprotein amine dehydrogenase"/>
    <property type="match status" value="1"/>
</dbReference>
<keyword evidence="10" id="KW-1185">Reference proteome</keyword>
<protein>
    <recommendedName>
        <fullName evidence="5">Glutamate-rich WD repeat-containing protein 1</fullName>
    </recommendedName>
</protein>
<feature type="repeat" description="WD" evidence="6">
    <location>
        <begin position="374"/>
        <end position="408"/>
    </location>
</feature>
<sequence>MADEASLQINIADPDGPASEPGPSEPRESLRSGTKKNRKTTENEESPEKKKSVFLPGKAMKDGEVLVCDKSVYYLFEELQAGSPCLSFDIVRDSMGEKRVTYPMSACIVAGTQADHQHDNNLLLLKLGNMHQTEESLKKRDDETEDSEESSDESSDEEVEESTLSAISVKHKGCVNRVRATCVGARTLVASWSEVGSVFIWDVSSLQAKLCGHSESEELQERADGFSPVFSFSGHLSEGFAVDWSPTVPGNLLTGDCRNKIHLWKPSNEANTWNVDQRPFSAHTGSVEDIQWSPSEASVFASCSVDKSVRVWDVRAQPHKACMITVSEAHTSDANVISWNRVDPFIVSGGDDGVLNVWDLREISSNAPTPIASFKHHSAPITTVEWNCNDPSVFASGGEDDQIALWDIACEKDDADGDVVMDEVPPQLLFIHQGQEKIKELHWHPQIPGLVISTALSGFNLFKSISV</sequence>
<dbReference type="InterPro" id="IPR051972">
    <property type="entry name" value="Glutamate-rich_WD_repeat"/>
</dbReference>
<evidence type="ECO:0000256" key="1">
    <source>
        <dbReference type="ARBA" id="ARBA00004123"/>
    </source>
</evidence>
<dbReference type="PROSITE" id="PS50082">
    <property type="entry name" value="WD_REPEATS_2"/>
    <property type="match status" value="3"/>
</dbReference>
<dbReference type="SMART" id="SM00320">
    <property type="entry name" value="WD40"/>
    <property type="match status" value="5"/>
</dbReference>
<dbReference type="EMBL" id="CAJPEX010001847">
    <property type="protein sequence ID" value="CAG0920058.1"/>
    <property type="molecule type" value="Genomic_DNA"/>
</dbReference>
<accession>A0A7R9BSU9</accession>
<dbReference type="PANTHER" id="PTHR45903">
    <property type="entry name" value="GLUTAMATE-RICH WD REPEAT-CONTAINING PROTEIN 1"/>
    <property type="match status" value="1"/>
</dbReference>
<gene>
    <name evidence="9" type="ORF">NMOB1V02_LOCUS7570</name>
</gene>
<evidence type="ECO:0000259" key="8">
    <source>
        <dbReference type="Pfam" id="PF12265"/>
    </source>
</evidence>
<evidence type="ECO:0000256" key="2">
    <source>
        <dbReference type="ARBA" id="ARBA00022574"/>
    </source>
</evidence>
<feature type="compositionally biased region" description="Acidic residues" evidence="7">
    <location>
        <begin position="143"/>
        <end position="161"/>
    </location>
</feature>
<dbReference type="InterPro" id="IPR020472">
    <property type="entry name" value="WD40_PAC1"/>
</dbReference>
<keyword evidence="4" id="KW-0539">Nucleus</keyword>
<feature type="repeat" description="WD" evidence="6">
    <location>
        <begin position="280"/>
        <end position="315"/>
    </location>
</feature>
<dbReference type="PANTHER" id="PTHR45903:SF1">
    <property type="entry name" value="GLUTAMATE-RICH WD REPEAT-CONTAINING PROTEIN 1"/>
    <property type="match status" value="1"/>
</dbReference>
<dbReference type="GO" id="GO:0042254">
    <property type="term" value="P:ribosome biogenesis"/>
    <property type="evidence" value="ECO:0007669"/>
    <property type="project" value="TreeGrafter"/>
</dbReference>
<reference evidence="9" key="1">
    <citation type="submission" date="2020-11" db="EMBL/GenBank/DDBJ databases">
        <authorList>
            <person name="Tran Van P."/>
        </authorList>
    </citation>
    <scope>NUCLEOTIDE SEQUENCE</scope>
</reference>
<dbReference type="AlphaFoldDB" id="A0A7R9BSU9"/>
<keyword evidence="2 6" id="KW-0853">WD repeat</keyword>
<evidence type="ECO:0000256" key="5">
    <source>
        <dbReference type="ARBA" id="ARBA00040876"/>
    </source>
</evidence>
<dbReference type="EMBL" id="OA883884">
    <property type="protein sequence ID" value="CAD7279906.1"/>
    <property type="molecule type" value="Genomic_DNA"/>
</dbReference>
<dbReference type="Pfam" id="PF12265">
    <property type="entry name" value="CAF1C_H4-bd"/>
    <property type="match status" value="1"/>
</dbReference>
<evidence type="ECO:0000256" key="3">
    <source>
        <dbReference type="ARBA" id="ARBA00022737"/>
    </source>
</evidence>
<feature type="region of interest" description="Disordered" evidence="7">
    <location>
        <begin position="1"/>
        <end position="53"/>
    </location>
</feature>